<dbReference type="AlphaFoldDB" id="A0A1B6LB33"/>
<feature type="coiled-coil region" evidence="2">
    <location>
        <begin position="232"/>
        <end position="259"/>
    </location>
</feature>
<name>A0A1B6LB33_9HEMI</name>
<gene>
    <name evidence="4" type="ORF">g.22551</name>
</gene>
<feature type="coiled-coil region" evidence="2">
    <location>
        <begin position="334"/>
        <end position="393"/>
    </location>
</feature>
<evidence type="ECO:0000259" key="3">
    <source>
        <dbReference type="Pfam" id="PF21773"/>
    </source>
</evidence>
<reference evidence="4" key="1">
    <citation type="submission" date="2015-11" db="EMBL/GenBank/DDBJ databases">
        <title>De novo transcriptome assembly of four potential Pierce s Disease insect vectors from Arizona vineyards.</title>
        <authorList>
            <person name="Tassone E.E."/>
        </authorList>
    </citation>
    <scope>NUCLEOTIDE SEQUENCE</scope>
</reference>
<feature type="domain" description="ODAD1 central coiled coil region" evidence="3">
    <location>
        <begin position="149"/>
        <end position="428"/>
    </location>
</feature>
<evidence type="ECO:0000313" key="4">
    <source>
        <dbReference type="EMBL" id="JAT20903.1"/>
    </source>
</evidence>
<accession>A0A1B6LB33</accession>
<organism evidence="4">
    <name type="scientific">Graphocephala atropunctata</name>
    <dbReference type="NCBI Taxonomy" id="36148"/>
    <lineage>
        <taxon>Eukaryota</taxon>
        <taxon>Metazoa</taxon>
        <taxon>Ecdysozoa</taxon>
        <taxon>Arthropoda</taxon>
        <taxon>Hexapoda</taxon>
        <taxon>Insecta</taxon>
        <taxon>Pterygota</taxon>
        <taxon>Neoptera</taxon>
        <taxon>Paraneoptera</taxon>
        <taxon>Hemiptera</taxon>
        <taxon>Auchenorrhyncha</taxon>
        <taxon>Membracoidea</taxon>
        <taxon>Cicadellidae</taxon>
        <taxon>Cicadellinae</taxon>
        <taxon>Cicadellini</taxon>
        <taxon>Graphocephala</taxon>
    </lineage>
</organism>
<proteinExistence type="predicted"/>
<dbReference type="InterPro" id="IPR049258">
    <property type="entry name" value="ODAD1_CC"/>
</dbReference>
<protein>
    <recommendedName>
        <fullName evidence="3">ODAD1 central coiled coil region domain-containing protein</fullName>
    </recommendedName>
</protein>
<evidence type="ECO:0000256" key="2">
    <source>
        <dbReference type="SAM" id="Coils"/>
    </source>
</evidence>
<dbReference type="EMBL" id="GEBQ01019074">
    <property type="protein sequence ID" value="JAT20903.1"/>
    <property type="molecule type" value="Transcribed_RNA"/>
</dbReference>
<sequence length="512" mass="60729">MPPKVAIGEMNEEEMKLKQKLMDQMELKKLIREDRLMRNTSTKDEATEKQEKVIAALTKQKDELVKNLNVMQNRRRCVMDAKQTTEINELFGQGDSLAMDIVREKRFIEDLDFQIRKESNELECRRRNTKRNFSASEYRQQKENQRADRAIDSWKTKLHVEQVQLSSAINENAELRKRMQQLFKSKSHFNELFEELVHKLDKGKRIMKDIVEQSQIQLKKRDEVARKIQALKERDEADMKKRQEEMQDLEMRLADDNNLTRFRNMVMHVRMKLSEGDKATKKAAAQRLLQEQELQELRDTWKAVKEATELEKCSDVCDLLTRQEAENFSLFNYNNELHDQLETMTERTAELLRKVDEEQENTVIWEDTEETERIQLENQLERLENEHSDKKDMCEASYRLFTRLLSKLRSLFEIAQCDPWPLEDLLGDNVDVTQFNYGLYLELLESRLMQWLGVCPRPDVFPQYGLGVSFITSVMQNRQQSGVLDRKEISRPCLDCDISNQTKQVIRVVNYL</sequence>
<dbReference type="InterPro" id="IPR051876">
    <property type="entry name" value="ODA-DC/CCD"/>
</dbReference>
<dbReference type="PANTHER" id="PTHR21694:SF18">
    <property type="entry name" value="COILED-COIL DOMAIN-CONTAINING PROTEIN 63"/>
    <property type="match status" value="1"/>
</dbReference>
<feature type="coiled-coil region" evidence="2">
    <location>
        <begin position="47"/>
        <end position="74"/>
    </location>
</feature>
<keyword evidence="1 2" id="KW-0175">Coiled coil</keyword>
<dbReference type="PANTHER" id="PTHR21694">
    <property type="entry name" value="COILED-COIL DOMAIN-CONTAINING PROTEIN 63"/>
    <property type="match status" value="1"/>
</dbReference>
<evidence type="ECO:0000256" key="1">
    <source>
        <dbReference type="ARBA" id="ARBA00023054"/>
    </source>
</evidence>
<dbReference type="Pfam" id="PF21773">
    <property type="entry name" value="ODAD1_CC"/>
    <property type="match status" value="1"/>
</dbReference>